<reference evidence="2 4" key="1">
    <citation type="submission" date="2024-02" db="EMBL/GenBank/DDBJ databases">
        <title>Lysobacter Genome Sequencing and Mining.</title>
        <authorList>
            <person name="Bierman J."/>
            <person name="Walker M.C."/>
        </authorList>
    </citation>
    <scope>NUCLEOTIDE SEQUENCE [LARGE SCALE GENOMIC DNA]</scope>
    <source>
        <strain evidence="2 4">PB6250</strain>
    </source>
</reference>
<dbReference type="EMBL" id="JBANDL010000002">
    <property type="protein sequence ID" value="MEI2453543.1"/>
    <property type="molecule type" value="Genomic_DNA"/>
</dbReference>
<accession>A0AAU8MWH3</accession>
<dbReference type="AlphaFoldDB" id="A0AAU8MWH3"/>
<dbReference type="Proteomes" id="UP001387215">
    <property type="component" value="Unassembled WGS sequence"/>
</dbReference>
<evidence type="ECO:0000313" key="4">
    <source>
        <dbReference type="Proteomes" id="UP001387215"/>
    </source>
</evidence>
<evidence type="ECO:0000313" key="2">
    <source>
        <dbReference type="EMBL" id="MEI2453543.1"/>
    </source>
</evidence>
<protein>
    <submittedName>
        <fullName evidence="3">Uncharacterized protein</fullName>
    </submittedName>
</protein>
<proteinExistence type="predicted"/>
<feature type="signal peptide" evidence="1">
    <location>
        <begin position="1"/>
        <end position="21"/>
    </location>
</feature>
<keyword evidence="1" id="KW-0732">Signal</keyword>
<dbReference type="RefSeq" id="WP_336130844.1">
    <property type="nucleotide sequence ID" value="NZ_CP159925.1"/>
</dbReference>
<feature type="chain" id="PRO_5043414739" evidence="1">
    <location>
        <begin position="22"/>
        <end position="146"/>
    </location>
</feature>
<sequence length="146" mass="15947">MRTLPLIVSFVLAVVAASAQAHDPRPIGWCLDPGTAEQEVAKFELSPAYLKAYHQRQPPSDPDSCPAGRGQVGTKTCGIVDDHWHSASKAAAEECARLAPRSIVEVTRPWSYNDLSHHQFYRVDEGLSGRCLRCVPVPARTARSGK</sequence>
<organism evidence="3">
    <name type="scientific">Lysobacter firmicutimachus</name>
    <dbReference type="NCBI Taxonomy" id="1792846"/>
    <lineage>
        <taxon>Bacteria</taxon>
        <taxon>Pseudomonadati</taxon>
        <taxon>Pseudomonadota</taxon>
        <taxon>Gammaproteobacteria</taxon>
        <taxon>Lysobacterales</taxon>
        <taxon>Lysobacteraceae</taxon>
        <taxon>Lysobacter</taxon>
    </lineage>
</organism>
<reference evidence="3" key="2">
    <citation type="submission" date="2024-06" db="EMBL/GenBank/DDBJ databases">
        <authorList>
            <person name="Li S."/>
        </authorList>
    </citation>
    <scope>NUCLEOTIDE SEQUENCE</scope>
    <source>
        <strain evidence="3">SR10</strain>
    </source>
</reference>
<name>A0AAU8MWH3_9GAMM</name>
<evidence type="ECO:0000256" key="1">
    <source>
        <dbReference type="SAM" id="SignalP"/>
    </source>
</evidence>
<gene>
    <name evidence="3" type="ORF">ABU614_09225</name>
    <name evidence="2" type="ORF">V2J18_02505</name>
</gene>
<evidence type="ECO:0000313" key="3">
    <source>
        <dbReference type="EMBL" id="XCO76946.1"/>
    </source>
</evidence>
<keyword evidence="4" id="KW-1185">Reference proteome</keyword>
<dbReference type="EMBL" id="CP159925">
    <property type="protein sequence ID" value="XCO76946.1"/>
    <property type="molecule type" value="Genomic_DNA"/>
</dbReference>